<organism evidence="1">
    <name type="scientific">Arundo donax</name>
    <name type="common">Giant reed</name>
    <name type="synonym">Donax arundinaceus</name>
    <dbReference type="NCBI Taxonomy" id="35708"/>
    <lineage>
        <taxon>Eukaryota</taxon>
        <taxon>Viridiplantae</taxon>
        <taxon>Streptophyta</taxon>
        <taxon>Embryophyta</taxon>
        <taxon>Tracheophyta</taxon>
        <taxon>Spermatophyta</taxon>
        <taxon>Magnoliopsida</taxon>
        <taxon>Liliopsida</taxon>
        <taxon>Poales</taxon>
        <taxon>Poaceae</taxon>
        <taxon>PACMAD clade</taxon>
        <taxon>Arundinoideae</taxon>
        <taxon>Arundineae</taxon>
        <taxon>Arundo</taxon>
    </lineage>
</organism>
<reference evidence="1" key="1">
    <citation type="submission" date="2014-09" db="EMBL/GenBank/DDBJ databases">
        <authorList>
            <person name="Magalhaes I.L.F."/>
            <person name="Oliveira U."/>
            <person name="Santos F.R."/>
            <person name="Vidigal T.H.D.A."/>
            <person name="Brescovit A.D."/>
            <person name="Santos A.J."/>
        </authorList>
    </citation>
    <scope>NUCLEOTIDE SEQUENCE</scope>
    <source>
        <tissue evidence="1">Shoot tissue taken approximately 20 cm above the soil surface</tissue>
    </source>
</reference>
<dbReference type="AlphaFoldDB" id="A0A0A9EV04"/>
<proteinExistence type="predicted"/>
<reference evidence="1" key="2">
    <citation type="journal article" date="2015" name="Data Brief">
        <title>Shoot transcriptome of the giant reed, Arundo donax.</title>
        <authorList>
            <person name="Barrero R.A."/>
            <person name="Guerrero F.D."/>
            <person name="Moolhuijzen P."/>
            <person name="Goolsby J.A."/>
            <person name="Tidwell J."/>
            <person name="Bellgard S.E."/>
            <person name="Bellgard M.I."/>
        </authorList>
    </citation>
    <scope>NUCLEOTIDE SEQUENCE</scope>
    <source>
        <tissue evidence="1">Shoot tissue taken approximately 20 cm above the soil surface</tissue>
    </source>
</reference>
<sequence>MGARSWGWVAIEASFATQEFHRNGTGISQESVQFHRKNTGFRKFSCNPNEA</sequence>
<protein>
    <submittedName>
        <fullName evidence="1">Uncharacterized protein</fullName>
    </submittedName>
</protein>
<evidence type="ECO:0000313" key="1">
    <source>
        <dbReference type="EMBL" id="JAD99877.1"/>
    </source>
</evidence>
<name>A0A0A9EV04_ARUDO</name>
<accession>A0A0A9EV04</accession>
<dbReference type="EMBL" id="GBRH01198018">
    <property type="protein sequence ID" value="JAD99877.1"/>
    <property type="molecule type" value="Transcribed_RNA"/>
</dbReference>